<organism evidence="1 2">
    <name type="scientific">Thermolongibacillus altinsuensis</name>
    <dbReference type="NCBI Taxonomy" id="575256"/>
    <lineage>
        <taxon>Bacteria</taxon>
        <taxon>Bacillati</taxon>
        <taxon>Bacillota</taxon>
        <taxon>Bacilli</taxon>
        <taxon>Bacillales</taxon>
        <taxon>Anoxybacillaceae</taxon>
        <taxon>Thermolongibacillus</taxon>
    </lineage>
</organism>
<name>A0A4R1QHU3_9BACL</name>
<comment type="caution">
    <text evidence="1">The sequence shown here is derived from an EMBL/GenBank/DDBJ whole genome shotgun (WGS) entry which is preliminary data.</text>
</comment>
<proteinExistence type="predicted"/>
<keyword evidence="2" id="KW-1185">Reference proteome</keyword>
<sequence>MKKIYIIHENTEWTIHLTRRLDELGLPYEEWHLDKGVVDLTTTPPEGVFYNRMSASSHTRGHRFAPELTEAVLAWLERHGRKVLMDLMIRLLKNTNGSWQKIKLMSLALSLFAMNKETFLRTM</sequence>
<gene>
    <name evidence="1" type="ORF">EDD69_106123</name>
</gene>
<dbReference type="EMBL" id="SLUL01000006">
    <property type="protein sequence ID" value="TCL49769.1"/>
    <property type="molecule type" value="Genomic_DNA"/>
</dbReference>
<evidence type="ECO:0000313" key="1">
    <source>
        <dbReference type="EMBL" id="TCL49769.1"/>
    </source>
</evidence>
<evidence type="ECO:0000313" key="2">
    <source>
        <dbReference type="Proteomes" id="UP000295658"/>
    </source>
</evidence>
<dbReference type="AlphaFoldDB" id="A0A4R1QHU3"/>
<dbReference type="Proteomes" id="UP000295658">
    <property type="component" value="Unassembled WGS sequence"/>
</dbReference>
<protein>
    <submittedName>
        <fullName evidence="1">Uncharacterized protein</fullName>
    </submittedName>
</protein>
<accession>A0A4R1QHU3</accession>
<reference evidence="1 2" key="1">
    <citation type="submission" date="2019-03" db="EMBL/GenBank/DDBJ databases">
        <title>Genomic Encyclopedia of Type Strains, Phase IV (KMG-IV): sequencing the most valuable type-strain genomes for metagenomic binning, comparative biology and taxonomic classification.</title>
        <authorList>
            <person name="Goeker M."/>
        </authorList>
    </citation>
    <scope>NUCLEOTIDE SEQUENCE [LARGE SCALE GENOMIC DNA]</scope>
    <source>
        <strain evidence="1 2">DSM 24979</strain>
    </source>
</reference>